<evidence type="ECO:0000313" key="4">
    <source>
        <dbReference type="EMBL" id="SAK60566.1"/>
    </source>
</evidence>
<accession>A0A158ASY1</accession>
<keyword evidence="1 2" id="KW-0238">DNA-binding</keyword>
<dbReference type="GO" id="GO:0003677">
    <property type="term" value="F:DNA binding"/>
    <property type="evidence" value="ECO:0007669"/>
    <property type="project" value="UniProtKB-UniRule"/>
</dbReference>
<dbReference type="Gene3D" id="1.10.357.10">
    <property type="entry name" value="Tetracycline Repressor, domain 2"/>
    <property type="match status" value="1"/>
</dbReference>
<protein>
    <submittedName>
        <fullName evidence="4">Bacterial regulatory proteins, tetR family</fullName>
    </submittedName>
</protein>
<evidence type="ECO:0000313" key="5">
    <source>
        <dbReference type="Proteomes" id="UP000054596"/>
    </source>
</evidence>
<comment type="caution">
    <text evidence="4">The sequence shown here is derived from an EMBL/GenBank/DDBJ whole genome shotgun (WGS) entry which is preliminary data.</text>
</comment>
<evidence type="ECO:0000256" key="2">
    <source>
        <dbReference type="PROSITE-ProRule" id="PRU00335"/>
    </source>
</evidence>
<dbReference type="PROSITE" id="PS50977">
    <property type="entry name" value="HTH_TETR_2"/>
    <property type="match status" value="1"/>
</dbReference>
<sequence>MVYVNVKNQENDAMDQTPDVVRGSADMWLDAAYEGLLEGGVDAVRILPLAKKLNLSRTSFYWFFKDREELLDFLLGRWKEKNTGNWIERTQAYADSVCEAMLNVFDCWFDDTLFDSRFEAAMRSWAQQSPEIAAQMAQDDAQRIAALTDLFARFGYEPRAADVRARVAYFTQAGYVSTKPDEDMAARMSRIPEYVEVFTGVRPKKHELQRFYSRRNFAFQ</sequence>
<keyword evidence="5" id="KW-1185">Reference proteome</keyword>
<dbReference type="InterPro" id="IPR001647">
    <property type="entry name" value="HTH_TetR"/>
</dbReference>
<dbReference type="Pfam" id="PF00440">
    <property type="entry name" value="TetR_N"/>
    <property type="match status" value="1"/>
</dbReference>
<feature type="DNA-binding region" description="H-T-H motif" evidence="2">
    <location>
        <begin position="45"/>
        <end position="64"/>
    </location>
</feature>
<dbReference type="SUPFAM" id="SSF46689">
    <property type="entry name" value="Homeodomain-like"/>
    <property type="match status" value="1"/>
</dbReference>
<name>A0A158ASY1_9BURK</name>
<dbReference type="Proteomes" id="UP000054596">
    <property type="component" value="Unassembled WGS sequence"/>
</dbReference>
<reference evidence="4" key="1">
    <citation type="submission" date="2016-01" db="EMBL/GenBank/DDBJ databases">
        <authorList>
            <person name="Peeters C."/>
        </authorList>
    </citation>
    <scope>NUCLEOTIDE SEQUENCE [LARGE SCALE GENOMIC DNA]</scope>
    <source>
        <strain evidence="4">LMG 29325</strain>
    </source>
</reference>
<proteinExistence type="predicted"/>
<feature type="domain" description="HTH tetR-type" evidence="3">
    <location>
        <begin position="22"/>
        <end position="82"/>
    </location>
</feature>
<dbReference type="STRING" id="1777143.AWB82_02866"/>
<dbReference type="EMBL" id="FCOJ02000017">
    <property type="protein sequence ID" value="SAK60566.1"/>
    <property type="molecule type" value="Genomic_DNA"/>
</dbReference>
<dbReference type="AlphaFoldDB" id="A0A158ASY1"/>
<evidence type="ECO:0000259" key="3">
    <source>
        <dbReference type="PROSITE" id="PS50977"/>
    </source>
</evidence>
<gene>
    <name evidence="4" type="ORF">AWB82_02866</name>
</gene>
<organism evidence="4 5">
    <name type="scientific">Caballeronia glebae</name>
    <dbReference type="NCBI Taxonomy" id="1777143"/>
    <lineage>
        <taxon>Bacteria</taxon>
        <taxon>Pseudomonadati</taxon>
        <taxon>Pseudomonadota</taxon>
        <taxon>Betaproteobacteria</taxon>
        <taxon>Burkholderiales</taxon>
        <taxon>Burkholderiaceae</taxon>
        <taxon>Caballeronia</taxon>
    </lineage>
</organism>
<dbReference type="InterPro" id="IPR009057">
    <property type="entry name" value="Homeodomain-like_sf"/>
</dbReference>
<evidence type="ECO:0000256" key="1">
    <source>
        <dbReference type="ARBA" id="ARBA00023125"/>
    </source>
</evidence>